<evidence type="ECO:0000313" key="3">
    <source>
        <dbReference type="Proteomes" id="UP000245119"/>
    </source>
</evidence>
<dbReference type="AlphaFoldDB" id="A0A2T7P3H5"/>
<dbReference type="Gene3D" id="3.10.100.10">
    <property type="entry name" value="Mannose-Binding Protein A, subunit A"/>
    <property type="match status" value="1"/>
</dbReference>
<reference evidence="2 3" key="1">
    <citation type="submission" date="2018-04" db="EMBL/GenBank/DDBJ databases">
        <title>The genome of golden apple snail Pomacea canaliculata provides insight into stress tolerance and invasive adaptation.</title>
        <authorList>
            <person name="Liu C."/>
            <person name="Liu B."/>
            <person name="Ren Y."/>
            <person name="Zhang Y."/>
            <person name="Wang H."/>
            <person name="Li S."/>
            <person name="Jiang F."/>
            <person name="Yin L."/>
            <person name="Zhang G."/>
            <person name="Qian W."/>
            <person name="Fan W."/>
        </authorList>
    </citation>
    <scope>NUCLEOTIDE SEQUENCE [LARGE SCALE GENOMIC DNA]</scope>
    <source>
        <strain evidence="2">SZHN2017</strain>
        <tissue evidence="2">Muscle</tissue>
    </source>
</reference>
<sequence>MKWSHIWRPVEYFVMKEIVDKPYLCDDEDGSNELHHGACLHKRRCTKGQINAHTPFDGDDEIHISNVFDENINVKKRNPGIQDRKIQITAISPFCLAQHPKTTLKTPLTEVTDEVRTGRTKDRRYTRENKDYFVMKEIVDKAQLGDDEDRSKKQPHAASFHEGICMKGPMNAHTSFDGDDEQRLGNNRASEDDDQLYQPRHLHRTIWLKNGRRQSEKVRHSTICLHFDGDCFVMKEIVDKAQLGDDEDRSKKQPHAASFHEGICMKGQINAHTSFDGDDEIELIKREYIPRKDGLRAHTDHWTTANVLEKVYMGITDIHREGHWMYSKARQSVKYTHWCPGEPNNLGEEDCAVCLILIIARSVEVECPLQREDDSTNHIDRPCEAEERRMKFANYVGKKARGEDTAI</sequence>
<dbReference type="SUPFAM" id="SSF56436">
    <property type="entry name" value="C-type lectin-like"/>
    <property type="match status" value="1"/>
</dbReference>
<dbReference type="InterPro" id="IPR016186">
    <property type="entry name" value="C-type_lectin-like/link_sf"/>
</dbReference>
<dbReference type="InterPro" id="IPR016187">
    <property type="entry name" value="CTDL_fold"/>
</dbReference>
<organism evidence="2 3">
    <name type="scientific">Pomacea canaliculata</name>
    <name type="common">Golden apple snail</name>
    <dbReference type="NCBI Taxonomy" id="400727"/>
    <lineage>
        <taxon>Eukaryota</taxon>
        <taxon>Metazoa</taxon>
        <taxon>Spiralia</taxon>
        <taxon>Lophotrochozoa</taxon>
        <taxon>Mollusca</taxon>
        <taxon>Gastropoda</taxon>
        <taxon>Caenogastropoda</taxon>
        <taxon>Architaenioglossa</taxon>
        <taxon>Ampullarioidea</taxon>
        <taxon>Ampullariidae</taxon>
        <taxon>Pomacea</taxon>
    </lineage>
</organism>
<dbReference type="OrthoDB" id="6157090at2759"/>
<dbReference type="EMBL" id="PZQS01000006">
    <property type="protein sequence ID" value="PVD27960.1"/>
    <property type="molecule type" value="Genomic_DNA"/>
</dbReference>
<accession>A0A2T7P3H5</accession>
<protein>
    <recommendedName>
        <fullName evidence="4">C-type lectin domain-containing protein</fullName>
    </recommendedName>
</protein>
<dbReference type="Proteomes" id="UP000245119">
    <property type="component" value="Linkage Group LG6"/>
</dbReference>
<proteinExistence type="predicted"/>
<gene>
    <name evidence="2" type="ORF">C0Q70_10536</name>
</gene>
<feature type="region of interest" description="Disordered" evidence="1">
    <location>
        <begin position="168"/>
        <end position="193"/>
    </location>
</feature>
<evidence type="ECO:0000256" key="1">
    <source>
        <dbReference type="SAM" id="MobiDB-lite"/>
    </source>
</evidence>
<name>A0A2T7P3H5_POMCA</name>
<evidence type="ECO:0000313" key="2">
    <source>
        <dbReference type="EMBL" id="PVD27960.1"/>
    </source>
</evidence>
<evidence type="ECO:0008006" key="4">
    <source>
        <dbReference type="Google" id="ProtNLM"/>
    </source>
</evidence>
<keyword evidence="3" id="KW-1185">Reference proteome</keyword>
<comment type="caution">
    <text evidence="2">The sequence shown here is derived from an EMBL/GenBank/DDBJ whole genome shotgun (WGS) entry which is preliminary data.</text>
</comment>